<comment type="caution">
    <text evidence="2">The sequence shown here is derived from an EMBL/GenBank/DDBJ whole genome shotgun (WGS) entry which is preliminary data.</text>
</comment>
<dbReference type="RefSeq" id="WP_207106750.1">
    <property type="nucleotide sequence ID" value="NZ_JAFLVR010000002.1"/>
</dbReference>
<evidence type="ECO:0000256" key="1">
    <source>
        <dbReference type="SAM" id="Phobius"/>
    </source>
</evidence>
<keyword evidence="1" id="KW-0812">Transmembrane</keyword>
<proteinExistence type="predicted"/>
<dbReference type="EMBL" id="JAFLVR010000002">
    <property type="protein sequence ID" value="MBO0450943.1"/>
    <property type="molecule type" value="Genomic_DNA"/>
</dbReference>
<accession>A0ABS3HBV7</accession>
<feature type="transmembrane region" description="Helical" evidence="1">
    <location>
        <begin position="55"/>
        <end position="76"/>
    </location>
</feature>
<organism evidence="2 3">
    <name type="scientific">Candidatus Enterococcus murrayae</name>
    <dbReference type="NCBI Taxonomy" id="2815321"/>
    <lineage>
        <taxon>Bacteria</taxon>
        <taxon>Bacillati</taxon>
        <taxon>Bacillota</taxon>
        <taxon>Bacilli</taxon>
        <taxon>Lactobacillales</taxon>
        <taxon>Enterococcaceae</taxon>
        <taxon>Enterococcus</taxon>
    </lineage>
</organism>
<dbReference type="Proteomes" id="UP000664495">
    <property type="component" value="Unassembled WGS sequence"/>
</dbReference>
<protein>
    <submittedName>
        <fullName evidence="2">Uncharacterized protein</fullName>
    </submittedName>
</protein>
<feature type="transmembrane region" description="Helical" evidence="1">
    <location>
        <begin position="6"/>
        <end position="27"/>
    </location>
</feature>
<sequence length="236" mass="26874">MITLGCLFIMGIISLFLMYRMLVHFRLNRVSVNKSSRLFKLKLTQFKQKELRKSLIYLLVGLSASIIVSIVTIYRLEITMKDITTNNRMLQSEVRSMKQKGTPSALLEEYPTSGIGLKKNLVSNNQTIEHKEKVEHSISNQLHPYIDKANFVFSSGSESDTFSILLTGSVESRNANLVILGQNISAFIREISEIKNISEIQININDQNGNDLYKGSYIRDDEGQFRFQSELRKGKG</sequence>
<reference evidence="2 3" key="1">
    <citation type="submission" date="2021-03" db="EMBL/GenBank/DDBJ databases">
        <title>Enterococcal diversity collection.</title>
        <authorList>
            <person name="Gilmore M.S."/>
            <person name="Schwartzman J."/>
            <person name="Van Tyne D."/>
            <person name="Martin M."/>
            <person name="Earl A.M."/>
            <person name="Manson A.L."/>
            <person name="Straub T."/>
            <person name="Salamzade R."/>
            <person name="Saavedra J."/>
            <person name="Lebreton F."/>
            <person name="Prichula J."/>
            <person name="Schaufler K."/>
            <person name="Gaca A."/>
            <person name="Sgardioli B."/>
            <person name="Wagenaar J."/>
            <person name="Strong T."/>
        </authorList>
    </citation>
    <scope>NUCLEOTIDE SEQUENCE [LARGE SCALE GENOMIC DNA]</scope>
    <source>
        <strain evidence="2 3">MJM16</strain>
    </source>
</reference>
<evidence type="ECO:0000313" key="3">
    <source>
        <dbReference type="Proteomes" id="UP000664495"/>
    </source>
</evidence>
<keyword evidence="3" id="KW-1185">Reference proteome</keyword>
<gene>
    <name evidence="2" type="ORF">JZO85_01600</name>
</gene>
<keyword evidence="1" id="KW-1133">Transmembrane helix</keyword>
<name>A0ABS3HBV7_9ENTE</name>
<evidence type="ECO:0000313" key="2">
    <source>
        <dbReference type="EMBL" id="MBO0450943.1"/>
    </source>
</evidence>
<keyword evidence="1" id="KW-0472">Membrane</keyword>